<proteinExistence type="predicted"/>
<comment type="caution">
    <text evidence="1">The sequence shown here is derived from an EMBL/GenBank/DDBJ whole genome shotgun (WGS) entry which is preliminary data.</text>
</comment>
<accession>A0A8S1USH5</accession>
<dbReference type="Proteomes" id="UP000689195">
    <property type="component" value="Unassembled WGS sequence"/>
</dbReference>
<sequence length="231" mass="28273">MKLLGSNNQFIKYIEKSENGFYSIEIQEDPSYFIDYIIFIQTKEKGFVATPSQINLKFHSKSFDEASSFCNKQLNFSIKRVPMEEPKGQQQQQQQQINRKRKRGLLIVLQEISYYLEQYQGRFLSFQNYFEFETNEAKIQKYNWLLRKQKKKEKVPLSNQISNKVYQRQNYQLNKQLLIQQYLPQRKKHHQKSKIRDFKYLLHYLFLDQFWLCLIMIKYLKKMILYHSTNR</sequence>
<dbReference type="AlphaFoldDB" id="A0A8S1USH5"/>
<evidence type="ECO:0000313" key="2">
    <source>
        <dbReference type="Proteomes" id="UP000689195"/>
    </source>
</evidence>
<reference evidence="1" key="1">
    <citation type="submission" date="2021-01" db="EMBL/GenBank/DDBJ databases">
        <authorList>
            <consortium name="Genoscope - CEA"/>
            <person name="William W."/>
        </authorList>
    </citation>
    <scope>NUCLEOTIDE SEQUENCE</scope>
</reference>
<protein>
    <submittedName>
        <fullName evidence="1">Uncharacterized protein</fullName>
    </submittedName>
</protein>
<evidence type="ECO:0000313" key="1">
    <source>
        <dbReference type="EMBL" id="CAD8167424.1"/>
    </source>
</evidence>
<gene>
    <name evidence="1" type="ORF">PPENT_87.1.T0470112</name>
</gene>
<dbReference type="EMBL" id="CAJJDO010000047">
    <property type="protein sequence ID" value="CAD8167424.1"/>
    <property type="molecule type" value="Genomic_DNA"/>
</dbReference>
<organism evidence="1 2">
    <name type="scientific">Paramecium pentaurelia</name>
    <dbReference type="NCBI Taxonomy" id="43138"/>
    <lineage>
        <taxon>Eukaryota</taxon>
        <taxon>Sar</taxon>
        <taxon>Alveolata</taxon>
        <taxon>Ciliophora</taxon>
        <taxon>Intramacronucleata</taxon>
        <taxon>Oligohymenophorea</taxon>
        <taxon>Peniculida</taxon>
        <taxon>Parameciidae</taxon>
        <taxon>Paramecium</taxon>
    </lineage>
</organism>
<name>A0A8S1USH5_9CILI</name>
<keyword evidence="2" id="KW-1185">Reference proteome</keyword>